<name>A0A1H4NAE7_9MICO</name>
<sequence length="197" mass="19463">MNKALRASIAGVLGLTLLTGGASTLASWTDTDSAAPETIQSGSIALGAITSKDLSATIKQRIPGKTDTVAVPYTGTAIVPGDVITATVDIPVTMDGQEITAVFAVGSVAVTAAGSAAADAALATALNVNVRVISIDGTSIAGTPSITLTHTAGTPVARTVRVVIEATMPWGAPGDGNAAVGGSVIIRPVYTLTQTIP</sequence>
<dbReference type="STRING" id="640635.SAMN04489806_2133"/>
<organism evidence="2 3">
    <name type="scientific">Paramicrobacterium humi</name>
    <dbReference type="NCBI Taxonomy" id="640635"/>
    <lineage>
        <taxon>Bacteria</taxon>
        <taxon>Bacillati</taxon>
        <taxon>Actinomycetota</taxon>
        <taxon>Actinomycetes</taxon>
        <taxon>Micrococcales</taxon>
        <taxon>Microbacteriaceae</taxon>
        <taxon>Paramicrobacterium</taxon>
    </lineage>
</organism>
<feature type="chain" id="PRO_5039222121" evidence="1">
    <location>
        <begin position="27"/>
        <end position="197"/>
    </location>
</feature>
<feature type="signal peptide" evidence="1">
    <location>
        <begin position="1"/>
        <end position="26"/>
    </location>
</feature>
<evidence type="ECO:0000313" key="3">
    <source>
        <dbReference type="Proteomes" id="UP000199183"/>
    </source>
</evidence>
<evidence type="ECO:0000313" key="2">
    <source>
        <dbReference type="EMBL" id="SEB92246.1"/>
    </source>
</evidence>
<dbReference type="OrthoDB" id="5116488at2"/>
<dbReference type="Proteomes" id="UP000199183">
    <property type="component" value="Unassembled WGS sequence"/>
</dbReference>
<keyword evidence="3" id="KW-1185">Reference proteome</keyword>
<dbReference type="RefSeq" id="WP_091183753.1">
    <property type="nucleotide sequence ID" value="NZ_FNRY01000001.1"/>
</dbReference>
<dbReference type="InterPro" id="IPR024006">
    <property type="entry name" value="Alt_signal_exp_actinobact"/>
</dbReference>
<dbReference type="AlphaFoldDB" id="A0A1H4NAE7"/>
<keyword evidence="1" id="KW-0732">Signal</keyword>
<reference evidence="2 3" key="1">
    <citation type="submission" date="2016-10" db="EMBL/GenBank/DDBJ databases">
        <authorList>
            <person name="de Groot N.N."/>
        </authorList>
    </citation>
    <scope>NUCLEOTIDE SEQUENCE [LARGE SCALE GENOMIC DNA]</scope>
    <source>
        <strain evidence="2 3">DSM 21799</strain>
    </source>
</reference>
<evidence type="ECO:0000256" key="1">
    <source>
        <dbReference type="SAM" id="SignalP"/>
    </source>
</evidence>
<protein>
    <submittedName>
        <fullName evidence="2">Alternate signal-mediated exported protein, RER_14450 family</fullName>
    </submittedName>
</protein>
<dbReference type="NCBIfam" id="TIGR04088">
    <property type="entry name" value="cognate_SipW"/>
    <property type="match status" value="1"/>
</dbReference>
<gene>
    <name evidence="2" type="ORF">SAMN04489806_2133</name>
</gene>
<proteinExistence type="predicted"/>
<dbReference type="InterPro" id="IPR023833">
    <property type="entry name" value="Signal_pept_SipW-depend-type"/>
</dbReference>
<accession>A0A1H4NAE7</accession>
<dbReference type="EMBL" id="FNRY01000001">
    <property type="protein sequence ID" value="SEB92246.1"/>
    <property type="molecule type" value="Genomic_DNA"/>
</dbReference>
<dbReference type="NCBIfam" id="TIGR04089">
    <property type="entry name" value="exp_by_SipW_III"/>
    <property type="match status" value="1"/>
</dbReference>